<evidence type="ECO:0000313" key="3">
    <source>
        <dbReference type="Proteomes" id="UP001209540"/>
    </source>
</evidence>
<accession>A0AAD5JNZ4</accession>
<dbReference type="InterPro" id="IPR001810">
    <property type="entry name" value="F-box_dom"/>
</dbReference>
<keyword evidence="3" id="KW-1185">Reference proteome</keyword>
<dbReference type="SUPFAM" id="SSF81383">
    <property type="entry name" value="F-box domain"/>
    <property type="match status" value="1"/>
</dbReference>
<protein>
    <recommendedName>
        <fullName evidence="1">F-box domain-containing protein</fullName>
    </recommendedName>
</protein>
<dbReference type="Proteomes" id="UP001209540">
    <property type="component" value="Unassembled WGS sequence"/>
</dbReference>
<dbReference type="InterPro" id="IPR036047">
    <property type="entry name" value="F-box-like_dom_sf"/>
</dbReference>
<evidence type="ECO:0000259" key="1">
    <source>
        <dbReference type="PROSITE" id="PS50181"/>
    </source>
</evidence>
<dbReference type="EMBL" id="JAIXMP010000045">
    <property type="protein sequence ID" value="KAI9246704.1"/>
    <property type="molecule type" value="Genomic_DNA"/>
</dbReference>
<dbReference type="PROSITE" id="PS50181">
    <property type="entry name" value="FBOX"/>
    <property type="match status" value="1"/>
</dbReference>
<dbReference type="Gene3D" id="1.25.40.10">
    <property type="entry name" value="Tetratricopeptide repeat domain"/>
    <property type="match status" value="1"/>
</dbReference>
<dbReference type="Gene3D" id="1.20.1280.50">
    <property type="match status" value="1"/>
</dbReference>
<dbReference type="InterPro" id="IPR011990">
    <property type="entry name" value="TPR-like_helical_dom_sf"/>
</dbReference>
<sequence length="702" mass="80614">MTNTVTLFPPSPFDPKLAQPSLNKTRNTLTQLKYHEAVHHATKALDEIQQYQLIALLDMCAHSHTLKNKFDLAIENANDMIKYAPHWPIGYLRLGNILDIQVKYSSALGVYEEALEKVSREDPAYSRLMQLKNMAAVQSQRYVDLIILLPTELTVNIIKQLPEKDKWICFNVSRRWRQKIIDNSATIWKKIYSDDADTDSVLDAAIACMLPNVAEKVQDLTINTRSHNTWLRYLEYIENGRFKMIKSLRITEPVIDFVIKTNTLMTLSIALWNLKSTLTTLDFSFRVQRGFPLYLSDILFYCPNLIRLVVRTPPQFALPFGSMEVLGEQRHALADVELRGNIYSGSSLEPFLKYHPNIQRLIISRGLADDVLDEVDKHCHNLKLLGYGTKCVTSLEEWTRRNHHYNGPSSGVREILTRERFPGIQAENLLQLIRKNAKSLQRVHANLCMTPRQMNNREPFAYVRPIYQPWIFDQLEHLSYQSDIYKAAEPLFLQSIESCTTLRTLEVLNSSNFNAIVDILITKLPVLEALHVHDTKNVHSGDLALERLFELYAKVPPTSKRKCHTISFHRCDFITREVLDAIAAVETIKVVGFTGHTVFPSYEDLESFLKKMGKRLVQVTLYDNILVDDNILAMFCDMPLLETLNLRVLPGITDQGIKNMVDNAKPFLRNLAIEGCKGISINIASYVKRKITSVVIRDYYYP</sequence>
<dbReference type="SUPFAM" id="SSF52047">
    <property type="entry name" value="RNI-like"/>
    <property type="match status" value="1"/>
</dbReference>
<evidence type="ECO:0000313" key="2">
    <source>
        <dbReference type="EMBL" id="KAI9246704.1"/>
    </source>
</evidence>
<feature type="domain" description="F-box" evidence="1">
    <location>
        <begin position="143"/>
        <end position="191"/>
    </location>
</feature>
<dbReference type="InterPro" id="IPR032675">
    <property type="entry name" value="LRR_dom_sf"/>
</dbReference>
<comment type="caution">
    <text evidence="2">The sequence shown here is derived from an EMBL/GenBank/DDBJ whole genome shotgun (WGS) entry which is preliminary data.</text>
</comment>
<name>A0AAD5JNZ4_9FUNG</name>
<reference evidence="2" key="2">
    <citation type="submission" date="2023-02" db="EMBL/GenBank/DDBJ databases">
        <authorList>
            <consortium name="DOE Joint Genome Institute"/>
            <person name="Mondo S.J."/>
            <person name="Chang Y."/>
            <person name="Wang Y."/>
            <person name="Ahrendt S."/>
            <person name="Andreopoulos W."/>
            <person name="Barry K."/>
            <person name="Beard J."/>
            <person name="Benny G.L."/>
            <person name="Blankenship S."/>
            <person name="Bonito G."/>
            <person name="Cuomo C."/>
            <person name="Desiro A."/>
            <person name="Gervers K.A."/>
            <person name="Hundley H."/>
            <person name="Kuo A."/>
            <person name="LaButti K."/>
            <person name="Lang B.F."/>
            <person name="Lipzen A."/>
            <person name="O'Donnell K."/>
            <person name="Pangilinan J."/>
            <person name="Reynolds N."/>
            <person name="Sandor L."/>
            <person name="Smith M.W."/>
            <person name="Tsang A."/>
            <person name="Grigoriev I.V."/>
            <person name="Stajich J.E."/>
            <person name="Spatafora J.W."/>
        </authorList>
    </citation>
    <scope>NUCLEOTIDE SEQUENCE</scope>
    <source>
        <strain evidence="2">RSA 2281</strain>
    </source>
</reference>
<dbReference type="SUPFAM" id="SSF48452">
    <property type="entry name" value="TPR-like"/>
    <property type="match status" value="1"/>
</dbReference>
<reference evidence="2" key="1">
    <citation type="journal article" date="2022" name="IScience">
        <title>Evolution of zygomycete secretomes and the origins of terrestrial fungal ecologies.</title>
        <authorList>
            <person name="Chang Y."/>
            <person name="Wang Y."/>
            <person name="Mondo S."/>
            <person name="Ahrendt S."/>
            <person name="Andreopoulos W."/>
            <person name="Barry K."/>
            <person name="Beard J."/>
            <person name="Benny G.L."/>
            <person name="Blankenship S."/>
            <person name="Bonito G."/>
            <person name="Cuomo C."/>
            <person name="Desiro A."/>
            <person name="Gervers K.A."/>
            <person name="Hundley H."/>
            <person name="Kuo A."/>
            <person name="LaButti K."/>
            <person name="Lang B.F."/>
            <person name="Lipzen A."/>
            <person name="O'Donnell K."/>
            <person name="Pangilinan J."/>
            <person name="Reynolds N."/>
            <person name="Sandor L."/>
            <person name="Smith M.E."/>
            <person name="Tsang A."/>
            <person name="Grigoriev I.V."/>
            <person name="Stajich J.E."/>
            <person name="Spatafora J.W."/>
        </authorList>
    </citation>
    <scope>NUCLEOTIDE SEQUENCE</scope>
    <source>
        <strain evidence="2">RSA 2281</strain>
    </source>
</reference>
<dbReference type="Gene3D" id="3.80.10.10">
    <property type="entry name" value="Ribonuclease Inhibitor"/>
    <property type="match status" value="1"/>
</dbReference>
<dbReference type="AlphaFoldDB" id="A0AAD5JNZ4"/>
<organism evidence="2 3">
    <name type="scientific">Phascolomyces articulosus</name>
    <dbReference type="NCBI Taxonomy" id="60185"/>
    <lineage>
        <taxon>Eukaryota</taxon>
        <taxon>Fungi</taxon>
        <taxon>Fungi incertae sedis</taxon>
        <taxon>Mucoromycota</taxon>
        <taxon>Mucoromycotina</taxon>
        <taxon>Mucoromycetes</taxon>
        <taxon>Mucorales</taxon>
        <taxon>Lichtheimiaceae</taxon>
        <taxon>Phascolomyces</taxon>
    </lineage>
</organism>
<proteinExistence type="predicted"/>
<gene>
    <name evidence="2" type="ORF">BDA99DRAFT_526726</name>
</gene>